<evidence type="ECO:0000256" key="6">
    <source>
        <dbReference type="ARBA" id="ARBA00023136"/>
    </source>
</evidence>
<name>A0ABU2C184_9ACTN</name>
<feature type="domain" description="ABC transmembrane type-1" evidence="8">
    <location>
        <begin position="88"/>
        <end position="283"/>
    </location>
</feature>
<dbReference type="CDD" id="cd06261">
    <property type="entry name" value="TM_PBP2"/>
    <property type="match status" value="1"/>
</dbReference>
<dbReference type="PANTHER" id="PTHR43386:SF1">
    <property type="entry name" value="D,D-DIPEPTIDE TRANSPORT SYSTEM PERMEASE PROTEIN DDPC-RELATED"/>
    <property type="match status" value="1"/>
</dbReference>
<dbReference type="Proteomes" id="UP001183648">
    <property type="component" value="Unassembled WGS sequence"/>
</dbReference>
<evidence type="ECO:0000256" key="1">
    <source>
        <dbReference type="ARBA" id="ARBA00004651"/>
    </source>
</evidence>
<evidence type="ECO:0000256" key="5">
    <source>
        <dbReference type="ARBA" id="ARBA00022989"/>
    </source>
</evidence>
<dbReference type="InterPro" id="IPR000515">
    <property type="entry name" value="MetI-like"/>
</dbReference>
<comment type="caution">
    <text evidence="9">The sequence shown here is derived from an EMBL/GenBank/DDBJ whole genome shotgun (WGS) entry which is preliminary data.</text>
</comment>
<dbReference type="InterPro" id="IPR050366">
    <property type="entry name" value="BP-dependent_transpt_permease"/>
</dbReference>
<keyword evidence="4 7" id="KW-0812">Transmembrane</keyword>
<evidence type="ECO:0000256" key="3">
    <source>
        <dbReference type="ARBA" id="ARBA00022475"/>
    </source>
</evidence>
<keyword evidence="10" id="KW-1185">Reference proteome</keyword>
<organism evidence="9 10">
    <name type="scientific">Nocardioides marmoribigeumensis</name>
    <dbReference type="NCBI Taxonomy" id="433649"/>
    <lineage>
        <taxon>Bacteria</taxon>
        <taxon>Bacillati</taxon>
        <taxon>Actinomycetota</taxon>
        <taxon>Actinomycetes</taxon>
        <taxon>Propionibacteriales</taxon>
        <taxon>Nocardioidaceae</taxon>
        <taxon>Nocardioides</taxon>
    </lineage>
</organism>
<evidence type="ECO:0000256" key="7">
    <source>
        <dbReference type="RuleBase" id="RU363032"/>
    </source>
</evidence>
<keyword evidence="5 7" id="KW-1133">Transmembrane helix</keyword>
<dbReference type="Gene3D" id="1.10.3720.10">
    <property type="entry name" value="MetI-like"/>
    <property type="match status" value="1"/>
</dbReference>
<evidence type="ECO:0000313" key="10">
    <source>
        <dbReference type="Proteomes" id="UP001183648"/>
    </source>
</evidence>
<evidence type="ECO:0000256" key="2">
    <source>
        <dbReference type="ARBA" id="ARBA00022448"/>
    </source>
</evidence>
<dbReference type="SUPFAM" id="SSF161098">
    <property type="entry name" value="MetI-like"/>
    <property type="match status" value="1"/>
</dbReference>
<keyword evidence="3" id="KW-1003">Cell membrane</keyword>
<dbReference type="PROSITE" id="PS50928">
    <property type="entry name" value="ABC_TM1"/>
    <property type="match status" value="1"/>
</dbReference>
<dbReference type="Pfam" id="PF12911">
    <property type="entry name" value="OppC_N"/>
    <property type="match status" value="1"/>
</dbReference>
<evidence type="ECO:0000313" key="9">
    <source>
        <dbReference type="EMBL" id="MDR7364407.1"/>
    </source>
</evidence>
<proteinExistence type="inferred from homology"/>
<keyword evidence="6 7" id="KW-0472">Membrane</keyword>
<feature type="transmembrane region" description="Helical" evidence="7">
    <location>
        <begin position="260"/>
        <end position="282"/>
    </location>
</feature>
<dbReference type="Pfam" id="PF00528">
    <property type="entry name" value="BPD_transp_1"/>
    <property type="match status" value="1"/>
</dbReference>
<accession>A0ABU2C184</accession>
<dbReference type="EMBL" id="JAVDYG010000001">
    <property type="protein sequence ID" value="MDR7364407.1"/>
    <property type="molecule type" value="Genomic_DNA"/>
</dbReference>
<gene>
    <name evidence="9" type="ORF">J2S63_003960</name>
</gene>
<evidence type="ECO:0000259" key="8">
    <source>
        <dbReference type="PROSITE" id="PS50928"/>
    </source>
</evidence>
<feature type="transmembrane region" description="Helical" evidence="7">
    <location>
        <begin position="20"/>
        <end position="44"/>
    </location>
</feature>
<keyword evidence="2 7" id="KW-0813">Transport</keyword>
<dbReference type="InterPro" id="IPR035906">
    <property type="entry name" value="MetI-like_sf"/>
</dbReference>
<dbReference type="PANTHER" id="PTHR43386">
    <property type="entry name" value="OLIGOPEPTIDE TRANSPORT SYSTEM PERMEASE PROTEIN APPC"/>
    <property type="match status" value="1"/>
</dbReference>
<reference evidence="9 10" key="1">
    <citation type="submission" date="2023-07" db="EMBL/GenBank/DDBJ databases">
        <title>Sequencing the genomes of 1000 actinobacteria strains.</title>
        <authorList>
            <person name="Klenk H.-P."/>
        </authorList>
    </citation>
    <scope>NUCLEOTIDE SEQUENCE [LARGE SCALE GENOMIC DNA]</scope>
    <source>
        <strain evidence="9 10">DSM 19426</strain>
    </source>
</reference>
<evidence type="ECO:0000256" key="4">
    <source>
        <dbReference type="ARBA" id="ARBA00022692"/>
    </source>
</evidence>
<dbReference type="InterPro" id="IPR025966">
    <property type="entry name" value="OppC_N"/>
</dbReference>
<feature type="transmembrane region" description="Helical" evidence="7">
    <location>
        <begin position="123"/>
        <end position="147"/>
    </location>
</feature>
<sequence>MANRALSRLTSPFRTTSGPARWLLVTGLLITLAFIVVAIFAPWIAPTDFSQSKVDGVKLPKLQAPSGAHVFGTNDQFYDVLSRVIWGARTGLTVVVLSVLLSVVAGVVLGLVSGYVGGWTDRLLVFFTDAIYAFPTLLLAIVFSFLLSGKLGGGVLAAAISLTVIYIPQYFRVVRNTTVSAREATYVEAARAIGAKDSTIMWRYLFGNVIGSVPVIGTLNAADALGTLAALGFLGFGIQPTEAAEWGYDLDRALDDVSAGIWWTAAFPGAAIVLLIVGLTLVGEGLNETINPVLRKRRLRKVVLPPRDRETTEVGQ</sequence>
<comment type="similarity">
    <text evidence="7">Belongs to the binding-protein-dependent transport system permease family.</text>
</comment>
<feature type="transmembrane region" description="Helical" evidence="7">
    <location>
        <begin position="154"/>
        <end position="171"/>
    </location>
</feature>
<comment type="subcellular location">
    <subcellularLocation>
        <location evidence="1 7">Cell membrane</location>
        <topology evidence="1 7">Multi-pass membrane protein</topology>
    </subcellularLocation>
</comment>
<feature type="transmembrane region" description="Helical" evidence="7">
    <location>
        <begin position="92"/>
        <end position="117"/>
    </location>
</feature>
<dbReference type="RefSeq" id="WP_310306043.1">
    <property type="nucleotide sequence ID" value="NZ_BAAAPS010000005.1"/>
</dbReference>
<protein>
    <submittedName>
        <fullName evidence="9">Peptide/nickel transport system permease protein</fullName>
    </submittedName>
</protein>